<dbReference type="AlphaFoldDB" id="A0A158KP44"/>
<dbReference type="PANTHER" id="PTHR44591">
    <property type="entry name" value="STRESS RESPONSE REGULATOR PROTEIN 1"/>
    <property type="match status" value="1"/>
</dbReference>
<evidence type="ECO:0000259" key="3">
    <source>
        <dbReference type="PROSITE" id="PS50110"/>
    </source>
</evidence>
<dbReference type="Gene3D" id="3.40.50.2300">
    <property type="match status" value="1"/>
</dbReference>
<dbReference type="OrthoDB" id="9134602at2"/>
<feature type="modified residue" description="4-aspartylphosphate" evidence="2">
    <location>
        <position position="52"/>
    </location>
</feature>
<proteinExistence type="predicted"/>
<dbReference type="GO" id="GO:0016301">
    <property type="term" value="F:kinase activity"/>
    <property type="evidence" value="ECO:0007669"/>
    <property type="project" value="UniProtKB-KW"/>
</dbReference>
<evidence type="ECO:0000256" key="2">
    <source>
        <dbReference type="PROSITE-ProRule" id="PRU00169"/>
    </source>
</evidence>
<dbReference type="InterPro" id="IPR011006">
    <property type="entry name" value="CheY-like_superfamily"/>
</dbReference>
<evidence type="ECO:0000313" key="5">
    <source>
        <dbReference type="Proteomes" id="UP000054770"/>
    </source>
</evidence>
<accession>A0A158KP44</accession>
<dbReference type="Pfam" id="PF00072">
    <property type="entry name" value="Response_reg"/>
    <property type="match status" value="1"/>
</dbReference>
<name>A0A158KP44_9BURK</name>
<sequence length="119" mass="13058">MNVLLVDDYRLTTDLLADVACSMGHSVTTAYSGAEALAAANGEWTFDLILLDIALPDINGHELCVRLRASEKYASRRIVSLSADAELCERFNMSCFDDSLLKPLSLSEFECVLSKPIEP</sequence>
<dbReference type="RefSeq" id="WP_125483117.1">
    <property type="nucleotide sequence ID" value="NZ_FCON02000121.1"/>
</dbReference>
<dbReference type="InterPro" id="IPR001789">
    <property type="entry name" value="Sig_transdc_resp-reg_receiver"/>
</dbReference>
<evidence type="ECO:0000313" key="4">
    <source>
        <dbReference type="EMBL" id="SAL82519.1"/>
    </source>
</evidence>
<protein>
    <submittedName>
        <fullName evidence="4">PAS/PAC sensor hybrid histidine kinase</fullName>
    </submittedName>
</protein>
<dbReference type="SMART" id="SM00448">
    <property type="entry name" value="REC"/>
    <property type="match status" value="1"/>
</dbReference>
<keyword evidence="4" id="KW-0808">Transferase</keyword>
<dbReference type="SUPFAM" id="SSF52172">
    <property type="entry name" value="CheY-like"/>
    <property type="match status" value="1"/>
</dbReference>
<dbReference type="Proteomes" id="UP000054770">
    <property type="component" value="Unassembled WGS sequence"/>
</dbReference>
<gene>
    <name evidence="4" type="ORF">AWB68_06551</name>
</gene>
<evidence type="ECO:0000256" key="1">
    <source>
        <dbReference type="ARBA" id="ARBA00022553"/>
    </source>
</evidence>
<keyword evidence="4" id="KW-0418">Kinase</keyword>
<dbReference type="GO" id="GO:0000160">
    <property type="term" value="P:phosphorelay signal transduction system"/>
    <property type="evidence" value="ECO:0007669"/>
    <property type="project" value="InterPro"/>
</dbReference>
<reference evidence="4" key="1">
    <citation type="submission" date="2016-01" db="EMBL/GenBank/DDBJ databases">
        <authorList>
            <person name="Peeters C."/>
        </authorList>
    </citation>
    <scope>NUCLEOTIDE SEQUENCE [LARGE SCALE GENOMIC DNA]</scope>
    <source>
        <strain evidence="4">LMG 22940</strain>
    </source>
</reference>
<organism evidence="4 5">
    <name type="scientific">Caballeronia choica</name>
    <dbReference type="NCBI Taxonomy" id="326476"/>
    <lineage>
        <taxon>Bacteria</taxon>
        <taxon>Pseudomonadati</taxon>
        <taxon>Pseudomonadota</taxon>
        <taxon>Betaproteobacteria</taxon>
        <taxon>Burkholderiales</taxon>
        <taxon>Burkholderiaceae</taxon>
        <taxon>Caballeronia</taxon>
    </lineage>
</organism>
<dbReference type="InterPro" id="IPR050595">
    <property type="entry name" value="Bact_response_regulator"/>
</dbReference>
<dbReference type="PROSITE" id="PS50110">
    <property type="entry name" value="RESPONSE_REGULATORY"/>
    <property type="match status" value="1"/>
</dbReference>
<keyword evidence="5" id="KW-1185">Reference proteome</keyword>
<dbReference type="PANTHER" id="PTHR44591:SF3">
    <property type="entry name" value="RESPONSE REGULATORY DOMAIN-CONTAINING PROTEIN"/>
    <property type="match status" value="1"/>
</dbReference>
<comment type="caution">
    <text evidence="4">The sequence shown here is derived from an EMBL/GenBank/DDBJ whole genome shotgun (WGS) entry which is preliminary data.</text>
</comment>
<keyword evidence="1 2" id="KW-0597">Phosphoprotein</keyword>
<dbReference type="EMBL" id="FCON02000121">
    <property type="protein sequence ID" value="SAL82519.1"/>
    <property type="molecule type" value="Genomic_DNA"/>
</dbReference>
<feature type="domain" description="Response regulatory" evidence="3">
    <location>
        <begin position="2"/>
        <end position="117"/>
    </location>
</feature>